<feature type="transmembrane region" description="Helical" evidence="1">
    <location>
        <begin position="6"/>
        <end position="24"/>
    </location>
</feature>
<evidence type="ECO:0000313" key="3">
    <source>
        <dbReference type="Proteomes" id="UP001501009"/>
    </source>
</evidence>
<accession>A0ABP7JBA1</accession>
<dbReference type="RefSeq" id="WP_275781612.1">
    <property type="nucleotide sequence ID" value="NZ_BAABDE010000037.1"/>
</dbReference>
<protein>
    <submittedName>
        <fullName evidence="2">Uncharacterized protein</fullName>
    </submittedName>
</protein>
<comment type="caution">
    <text evidence="2">The sequence shown here is derived from an EMBL/GenBank/DDBJ whole genome shotgun (WGS) entry which is preliminary data.</text>
</comment>
<evidence type="ECO:0000313" key="2">
    <source>
        <dbReference type="EMBL" id="GAA3839074.1"/>
    </source>
</evidence>
<sequence length="80" mass="8922">MDPVTVTAGCGAVTSLLRLSYLWLSTRSHRRSIALEISRSEHQIETLMNVIKRLPPGSEITKELPDGQRFTIKLPPHEAA</sequence>
<keyword evidence="1" id="KW-1133">Transmembrane helix</keyword>
<evidence type="ECO:0000256" key="1">
    <source>
        <dbReference type="SAM" id="Phobius"/>
    </source>
</evidence>
<dbReference type="Proteomes" id="UP001501009">
    <property type="component" value="Unassembled WGS sequence"/>
</dbReference>
<dbReference type="EMBL" id="BAABDE010000037">
    <property type="protein sequence ID" value="GAA3839074.1"/>
    <property type="molecule type" value="Genomic_DNA"/>
</dbReference>
<reference evidence="3" key="1">
    <citation type="journal article" date="2019" name="Int. J. Syst. Evol. Microbiol.">
        <title>The Global Catalogue of Microorganisms (GCM) 10K type strain sequencing project: providing services to taxonomists for standard genome sequencing and annotation.</title>
        <authorList>
            <consortium name="The Broad Institute Genomics Platform"/>
            <consortium name="The Broad Institute Genome Sequencing Center for Infectious Disease"/>
            <person name="Wu L."/>
            <person name="Ma J."/>
        </authorList>
    </citation>
    <scope>NUCLEOTIDE SEQUENCE [LARGE SCALE GENOMIC DNA]</scope>
    <source>
        <strain evidence="3">JCM 17138</strain>
    </source>
</reference>
<name>A0ABP7JBA1_9ACTN</name>
<keyword evidence="1" id="KW-0472">Membrane</keyword>
<organism evidence="2 3">
    <name type="scientific">Streptomyces coacervatus</name>
    <dbReference type="NCBI Taxonomy" id="647381"/>
    <lineage>
        <taxon>Bacteria</taxon>
        <taxon>Bacillati</taxon>
        <taxon>Actinomycetota</taxon>
        <taxon>Actinomycetes</taxon>
        <taxon>Kitasatosporales</taxon>
        <taxon>Streptomycetaceae</taxon>
        <taxon>Streptomyces</taxon>
    </lineage>
</organism>
<gene>
    <name evidence="2" type="ORF">GCM10022403_084260</name>
</gene>
<keyword evidence="3" id="KW-1185">Reference proteome</keyword>
<keyword evidence="1" id="KW-0812">Transmembrane</keyword>
<proteinExistence type="predicted"/>